<evidence type="ECO:0000313" key="10">
    <source>
        <dbReference type="Proteomes" id="UP000006078"/>
    </source>
</evidence>
<dbReference type="SMART" id="SM01142">
    <property type="entry name" value="DSHCT"/>
    <property type="match status" value="1"/>
</dbReference>
<dbReference type="PROSITE" id="PS51192">
    <property type="entry name" value="HELICASE_ATP_BIND_1"/>
    <property type="match status" value="1"/>
</dbReference>
<gene>
    <name evidence="8" type="ORF">BN46_0847</name>
    <name evidence="9" type="ORF">HMPREF9719_00643</name>
</gene>
<keyword evidence="2 8" id="KW-0378">Hydrolase</keyword>
<dbReference type="InterPro" id="IPR012961">
    <property type="entry name" value="Ski2/MTR4_C"/>
</dbReference>
<reference evidence="9 10" key="2">
    <citation type="submission" date="2012-08" db="EMBL/GenBank/DDBJ databases">
        <title>The Genome Sequence of Turicella otitidis ATCC 51513.</title>
        <authorList>
            <consortium name="The Broad Institute Genome Sequencing Platform"/>
            <person name="Earl A."/>
            <person name="Ward D."/>
            <person name="Feldgarden M."/>
            <person name="Gevers D."/>
            <person name="Huys G."/>
            <person name="Walker B."/>
            <person name="Young S.K."/>
            <person name="Zeng Q."/>
            <person name="Gargeya S."/>
            <person name="Fitzgerald M."/>
            <person name="Haas B."/>
            <person name="Abouelleil A."/>
            <person name="Alvarado L."/>
            <person name="Arachchi H.M."/>
            <person name="Berlin A.M."/>
            <person name="Chapman S.B."/>
            <person name="Goldberg J."/>
            <person name="Griggs A."/>
            <person name="Gujja S."/>
            <person name="Hansen M."/>
            <person name="Howarth C."/>
            <person name="Imamovic A."/>
            <person name="Larimer J."/>
            <person name="McCowen C."/>
            <person name="Montmayeur A."/>
            <person name="Murphy C."/>
            <person name="Neiman D."/>
            <person name="Pearson M."/>
            <person name="Priest M."/>
            <person name="Roberts A."/>
            <person name="Saif S."/>
            <person name="Shea T."/>
            <person name="Sisk P."/>
            <person name="Sykes S."/>
            <person name="Wortman J."/>
            <person name="Nusbaum C."/>
            <person name="Birren B."/>
        </authorList>
    </citation>
    <scope>NUCLEOTIDE SEQUENCE [LARGE SCALE GENOMIC DNA]</scope>
    <source>
        <strain evidence="9 10">ATCC 51513</strain>
    </source>
</reference>
<organism evidence="8 11">
    <name type="scientific">Corynebacterium otitidis ATCC 51513</name>
    <dbReference type="NCBI Taxonomy" id="883169"/>
    <lineage>
        <taxon>Bacteria</taxon>
        <taxon>Bacillati</taxon>
        <taxon>Actinomycetota</taxon>
        <taxon>Actinomycetes</taxon>
        <taxon>Mycobacteriales</taxon>
        <taxon>Corynebacteriaceae</taxon>
        <taxon>Corynebacterium</taxon>
    </lineage>
</organism>
<dbReference type="GO" id="GO:0004386">
    <property type="term" value="F:helicase activity"/>
    <property type="evidence" value="ECO:0007669"/>
    <property type="project" value="UniProtKB-KW"/>
</dbReference>
<evidence type="ECO:0000313" key="11">
    <source>
        <dbReference type="Proteomes" id="UP000011016"/>
    </source>
</evidence>
<keyword evidence="4" id="KW-0067">ATP-binding</keyword>
<dbReference type="Pfam" id="PF26090">
    <property type="entry name" value="SH3_HelY"/>
    <property type="match status" value="1"/>
</dbReference>
<feature type="compositionally biased region" description="Basic residues" evidence="5">
    <location>
        <begin position="248"/>
        <end position="257"/>
    </location>
</feature>
<dbReference type="InterPro" id="IPR001650">
    <property type="entry name" value="Helicase_C-like"/>
</dbReference>
<feature type="domain" description="Helicase C-terminal" evidence="7">
    <location>
        <begin position="272"/>
        <end position="469"/>
    </location>
</feature>
<dbReference type="AlphaFoldDB" id="I7IX71"/>
<reference evidence="8 11" key="1">
    <citation type="journal article" date="2012" name="J. Bacteriol.">
        <title>Draft Genome Sequence of Turicella otitidis ATCC 51513, Isolated from Middle Ear Fluid from a Child with Otitis Media.</title>
        <authorList>
            <person name="Brinkrolf K."/>
            <person name="Schneider J."/>
            <person name="Knecht M."/>
            <person name="Ruckert C."/>
            <person name="Tauch A."/>
        </authorList>
    </citation>
    <scope>NUCLEOTIDE SEQUENCE [LARGE SCALE GENOMIC DNA]</scope>
    <source>
        <strain evidence="8 11">ATCC 51513</strain>
    </source>
</reference>
<dbReference type="GO" id="GO:0055087">
    <property type="term" value="C:Ski complex"/>
    <property type="evidence" value="ECO:0007669"/>
    <property type="project" value="TreeGrafter"/>
</dbReference>
<keyword evidence="10" id="KW-1185">Reference proteome</keyword>
<dbReference type="InterPro" id="IPR058621">
    <property type="entry name" value="SH3_HelY"/>
</dbReference>
<dbReference type="PROSITE" id="PS51194">
    <property type="entry name" value="HELICASE_CTER"/>
    <property type="match status" value="1"/>
</dbReference>
<proteinExistence type="predicted"/>
<dbReference type="CDD" id="cd18795">
    <property type="entry name" value="SF2_C_Ski2"/>
    <property type="match status" value="1"/>
</dbReference>
<evidence type="ECO:0000256" key="1">
    <source>
        <dbReference type="ARBA" id="ARBA00022741"/>
    </source>
</evidence>
<evidence type="ECO:0000259" key="6">
    <source>
        <dbReference type="PROSITE" id="PS51192"/>
    </source>
</evidence>
<dbReference type="Pfam" id="PF00271">
    <property type="entry name" value="Helicase_C"/>
    <property type="match status" value="1"/>
</dbReference>
<dbReference type="Pfam" id="PF08148">
    <property type="entry name" value="DSHCT"/>
    <property type="match status" value="1"/>
</dbReference>
<dbReference type="GO" id="GO:0003676">
    <property type="term" value="F:nucleic acid binding"/>
    <property type="evidence" value="ECO:0007669"/>
    <property type="project" value="InterPro"/>
</dbReference>
<dbReference type="EMBL" id="CAJZ01000116">
    <property type="protein sequence ID" value="CCI83578.1"/>
    <property type="molecule type" value="Genomic_DNA"/>
</dbReference>
<evidence type="ECO:0000313" key="8">
    <source>
        <dbReference type="EMBL" id="CCI83578.1"/>
    </source>
</evidence>
<evidence type="ECO:0000313" key="9">
    <source>
        <dbReference type="EMBL" id="EJZ82418.1"/>
    </source>
</evidence>
<dbReference type="Gene3D" id="1.10.3380.30">
    <property type="match status" value="1"/>
</dbReference>
<dbReference type="InterPro" id="IPR050699">
    <property type="entry name" value="RNA-DNA_Helicase"/>
</dbReference>
<dbReference type="PANTHER" id="PTHR12131">
    <property type="entry name" value="ATP-DEPENDENT RNA AND DNA HELICASE"/>
    <property type="match status" value="1"/>
</dbReference>
<dbReference type="SMART" id="SM00490">
    <property type="entry name" value="HELICc"/>
    <property type="match status" value="1"/>
</dbReference>
<comment type="caution">
    <text evidence="8">The sequence shown here is derived from an EMBL/GenBank/DDBJ whole genome shotgun (WGS) entry which is preliminary data.</text>
</comment>
<dbReference type="InterPro" id="IPR014001">
    <property type="entry name" value="Helicase_ATP-bd"/>
</dbReference>
<evidence type="ECO:0000256" key="2">
    <source>
        <dbReference type="ARBA" id="ARBA00022801"/>
    </source>
</evidence>
<dbReference type="SMART" id="SM00487">
    <property type="entry name" value="DEXDc"/>
    <property type="match status" value="1"/>
</dbReference>
<dbReference type="Proteomes" id="UP000011016">
    <property type="component" value="Unassembled WGS sequence"/>
</dbReference>
<dbReference type="InterPro" id="IPR027417">
    <property type="entry name" value="P-loop_NTPase"/>
</dbReference>
<dbReference type="PATRIC" id="fig|883169.3.peg.615"/>
<dbReference type="GO" id="GO:0016787">
    <property type="term" value="F:hydrolase activity"/>
    <property type="evidence" value="ECO:0007669"/>
    <property type="project" value="UniProtKB-KW"/>
</dbReference>
<protein>
    <submittedName>
        <fullName evidence="8">ATP-dependent RNA helicase HelY</fullName>
        <ecNumber evidence="8">3.6.1.-</ecNumber>
    </submittedName>
</protein>
<name>I7IX71_9CORY</name>
<dbReference type="EMBL" id="AHAE01000032">
    <property type="protein sequence ID" value="EJZ82418.1"/>
    <property type="molecule type" value="Genomic_DNA"/>
</dbReference>
<keyword evidence="1" id="KW-0547">Nucleotide-binding</keyword>
<dbReference type="SUPFAM" id="SSF52540">
    <property type="entry name" value="P-loop containing nucleoside triphosphate hydrolases"/>
    <property type="match status" value="1"/>
</dbReference>
<dbReference type="EC" id="3.6.1.-" evidence="8"/>
<feature type="region of interest" description="Disordered" evidence="5">
    <location>
        <begin position="237"/>
        <end position="265"/>
    </location>
</feature>
<dbReference type="RefSeq" id="WP_004600533.1">
    <property type="nucleotide sequence ID" value="NZ_HF541866.1"/>
</dbReference>
<dbReference type="OrthoDB" id="3229913at2"/>
<dbReference type="Proteomes" id="UP000006078">
    <property type="component" value="Unassembled WGS sequence"/>
</dbReference>
<dbReference type="HOGENOM" id="CLU_002902_4_1_11"/>
<dbReference type="Pfam" id="PF00270">
    <property type="entry name" value="DEAD"/>
    <property type="match status" value="1"/>
</dbReference>
<evidence type="ECO:0000256" key="4">
    <source>
        <dbReference type="ARBA" id="ARBA00022840"/>
    </source>
</evidence>
<dbReference type="GO" id="GO:0005524">
    <property type="term" value="F:ATP binding"/>
    <property type="evidence" value="ECO:0007669"/>
    <property type="project" value="UniProtKB-KW"/>
</dbReference>
<dbReference type="GO" id="GO:0070478">
    <property type="term" value="P:nuclear-transcribed mRNA catabolic process, 3'-5' exonucleolytic nonsense-mediated decay"/>
    <property type="evidence" value="ECO:0007669"/>
    <property type="project" value="TreeGrafter"/>
</dbReference>
<evidence type="ECO:0000259" key="7">
    <source>
        <dbReference type="PROSITE" id="PS51194"/>
    </source>
</evidence>
<sequence length="915" mass="100608">MDHLPEFERRQSYPLDDFQRRGARALEEGRGVLVCAPTGAGKTVVGEFAVSLALAHGTKCFYTTPIKALSNQKFHDFQDTYGEDAIGLLTGDQSINADADVVVMTTEVLRNMLYASSPALEHLSYVVMDEIHYLADRSRGPVWEEVILNLPESVSVVGLSATVSNSEEFGRWLNAVRGDTDVIVAEDRPVPLNQWMLVGTRVHPMFEPGTTDANGVGGELSEELVRAVAKAGASIDGQRSEARYERRGGKHNPRRDRARGAKPAGRPEIVRALEQASMLPAIFFVFSRSGCDKALFQCARSRLSLTTKAEAAEIGRIVDEGVAGIDEADLEVLGFRAWKGALMRGFAAHHAGLLPAFRHIVEELFVKGLVRVVFATETLALGINMPARSVVLERLVKFNGETHADLTPAEYTQLTGRAGRRGIDEVGHAVVQWSPGLDVEAAAGLASTRTYPLVSTFQPGYNMSINLLGTLGFERGIELLEESFAQFQADGTVVDRAREIDRKTAEANEREVDLDRQVAAAGLPGDDPAALLVEYSDIRVRLSKEEKRHRRAANEEHRKEITRLLAKLQLGDVVALPTQKRPSLAVVVKPAGRPDDPRPLIVTEAGWTGRVGTRELSAAPQRLGHMRLPRGISRNPRGQKRYITGVFKRQSFGRPKKMRTRPRVRPSAEAKALREELRNHPAHSWPANHRERLTRPAEQLVRLRADIADLERRQAEHSDTLARKFRRILGLLESLGYVEGGEEPRATEDGERLARIHSSLDLVVAECLKRGVWDGLDPAELAGVVSLCSFENRKASDGVPQAAGEAMAEAMSRTVEVWQEIAAQEDSRRLPASPAPDSAFALALHQWTAGAPLDYCLAAARECGAELTPGDFVRWCRQAVDLLEQVAATAYAPETRRRARQAIDAIRRGVVAIGH</sequence>
<feature type="domain" description="Helicase ATP-binding" evidence="6">
    <location>
        <begin position="23"/>
        <end position="181"/>
    </location>
</feature>
<feature type="compositionally biased region" description="Basic and acidic residues" evidence="5">
    <location>
        <begin position="238"/>
        <end position="247"/>
    </location>
</feature>
<keyword evidence="3 8" id="KW-0347">Helicase</keyword>
<evidence type="ECO:0000256" key="5">
    <source>
        <dbReference type="SAM" id="MobiDB-lite"/>
    </source>
</evidence>
<dbReference type="InterPro" id="IPR011545">
    <property type="entry name" value="DEAD/DEAH_box_helicase_dom"/>
</dbReference>
<accession>I7IX71</accession>
<dbReference type="Gene3D" id="3.40.50.300">
    <property type="entry name" value="P-loop containing nucleotide triphosphate hydrolases"/>
    <property type="match status" value="2"/>
</dbReference>
<dbReference type="PANTHER" id="PTHR12131:SF1">
    <property type="entry name" value="ATP-DEPENDENT RNA HELICASE SUPV3L1, MITOCHONDRIAL-RELATED"/>
    <property type="match status" value="1"/>
</dbReference>
<dbReference type="eggNOG" id="COG4581">
    <property type="taxonomic scope" value="Bacteria"/>
</dbReference>
<dbReference type="STRING" id="29321.AAV33_00375"/>
<evidence type="ECO:0000256" key="3">
    <source>
        <dbReference type="ARBA" id="ARBA00022806"/>
    </source>
</evidence>